<keyword evidence="3" id="KW-1185">Reference proteome</keyword>
<feature type="region of interest" description="Disordered" evidence="1">
    <location>
        <begin position="293"/>
        <end position="312"/>
    </location>
</feature>
<gene>
    <name evidence="2" type="ORF">TTHERM_00697070</name>
</gene>
<name>Q24C64_TETTS</name>
<organism evidence="2 3">
    <name type="scientific">Tetrahymena thermophila (strain SB210)</name>
    <dbReference type="NCBI Taxonomy" id="312017"/>
    <lineage>
        <taxon>Eukaryota</taxon>
        <taxon>Sar</taxon>
        <taxon>Alveolata</taxon>
        <taxon>Ciliophora</taxon>
        <taxon>Intramacronucleata</taxon>
        <taxon>Oligohymenophorea</taxon>
        <taxon>Hymenostomatida</taxon>
        <taxon>Tetrahymenina</taxon>
        <taxon>Tetrahymenidae</taxon>
        <taxon>Tetrahymena</taxon>
    </lineage>
</organism>
<dbReference type="InParanoid" id="Q24C64"/>
<reference evidence="3" key="1">
    <citation type="journal article" date="2006" name="PLoS Biol.">
        <title>Macronuclear genome sequence of the ciliate Tetrahymena thermophila, a model eukaryote.</title>
        <authorList>
            <person name="Eisen J.A."/>
            <person name="Coyne R.S."/>
            <person name="Wu M."/>
            <person name="Wu D."/>
            <person name="Thiagarajan M."/>
            <person name="Wortman J.R."/>
            <person name="Badger J.H."/>
            <person name="Ren Q."/>
            <person name="Amedeo P."/>
            <person name="Jones K.M."/>
            <person name="Tallon L.J."/>
            <person name="Delcher A.L."/>
            <person name="Salzberg S.L."/>
            <person name="Silva J.C."/>
            <person name="Haas B.J."/>
            <person name="Majoros W.H."/>
            <person name="Farzad M."/>
            <person name="Carlton J.M."/>
            <person name="Smith R.K. Jr."/>
            <person name="Garg J."/>
            <person name="Pearlman R.E."/>
            <person name="Karrer K.M."/>
            <person name="Sun L."/>
            <person name="Manning G."/>
            <person name="Elde N.C."/>
            <person name="Turkewitz A.P."/>
            <person name="Asai D.J."/>
            <person name="Wilkes D.E."/>
            <person name="Wang Y."/>
            <person name="Cai H."/>
            <person name="Collins K."/>
            <person name="Stewart B.A."/>
            <person name="Lee S.R."/>
            <person name="Wilamowska K."/>
            <person name="Weinberg Z."/>
            <person name="Ruzzo W.L."/>
            <person name="Wloga D."/>
            <person name="Gaertig J."/>
            <person name="Frankel J."/>
            <person name="Tsao C.-C."/>
            <person name="Gorovsky M.A."/>
            <person name="Keeling P.J."/>
            <person name="Waller R.F."/>
            <person name="Patron N.J."/>
            <person name="Cherry J.M."/>
            <person name="Stover N.A."/>
            <person name="Krieger C.J."/>
            <person name="del Toro C."/>
            <person name="Ryder H.F."/>
            <person name="Williamson S.C."/>
            <person name="Barbeau R.A."/>
            <person name="Hamilton E.P."/>
            <person name="Orias E."/>
        </authorList>
    </citation>
    <scope>NUCLEOTIDE SEQUENCE [LARGE SCALE GENOMIC DNA]</scope>
    <source>
        <strain evidence="3">SB210</strain>
    </source>
</reference>
<dbReference type="HOGENOM" id="CLU_397683_0_0_1"/>
<evidence type="ECO:0000313" key="2">
    <source>
        <dbReference type="EMBL" id="EAS05374.2"/>
    </source>
</evidence>
<feature type="compositionally biased region" description="Low complexity" evidence="1">
    <location>
        <begin position="298"/>
        <end position="307"/>
    </location>
</feature>
<dbReference type="KEGG" id="tet:TTHERM_00697070"/>
<dbReference type="GeneID" id="7840930"/>
<dbReference type="EMBL" id="GG662372">
    <property type="protein sequence ID" value="EAS05374.2"/>
    <property type="molecule type" value="Genomic_DNA"/>
</dbReference>
<proteinExistence type="predicted"/>
<dbReference type="Proteomes" id="UP000009168">
    <property type="component" value="Unassembled WGS sequence"/>
</dbReference>
<sequence>MTQQPQKQQPIPIKLLQVENYLKASGKFYTNKSSDKEYIFKELQASNNKNESPFITDQQQIKVLKKNNNSYTGLSRLSNEEPSFKLKTGIDYEQNYYCFPKLSRTFSKHNLKTVDCSASIQQKKLNLPQINDINSEQLRPFMKSGMKESKLEMAKQKQLSHDFSLPFKVTINENLSLEKNYLNKNEDLTVNTSYSFANNNQKSKSSASLVIPAKLSQQESPNNFSYLADTQESSCNSQTQKQIRFKYDLETAEDVLIEDTLLSESSKFQSDYPKKSYDDQVYEKLFEYKQNKHQDCISRSNSNSNSNSRDEIKQNQTFLQKQVNKQKSYSLNIQAEKTTNKFSRKSMDQRYNQQDLYHYLNYLNQQNSLRIAQANLDNGFGQKKMEKNIEEHLDFIENILDRDKEQSKTSQKLKKVAQQILQAQQFKNQIGLMASLKKNRGTNQNRLQFKKDLEKFNSMLSPDHSIFIKEFFYTLQEFVQLISSNKRASLMIQQIRGFSPIIKQIIFIENEIRKDMTLELFEKQIISVMQFVQLKKEIQENKQKIKNQQRRKGLWFELSDESVKLLQFFYKNLREFVDQKNFDNKICMQSEFYQDLEQIEKIIYKYMINTNIDKNKYKNQCFKDLKIAYKEEIPYFVKNNIPLENLRYWERHLGKFEMVSDYVREKDQQITNMCKIYQNL</sequence>
<accession>Q24C64</accession>
<dbReference type="AlphaFoldDB" id="Q24C64"/>
<protein>
    <submittedName>
        <fullName evidence="2">Uncharacterized protein</fullName>
    </submittedName>
</protein>
<dbReference type="RefSeq" id="XP_001025619.2">
    <property type="nucleotide sequence ID" value="XM_001025619.2"/>
</dbReference>
<evidence type="ECO:0000256" key="1">
    <source>
        <dbReference type="SAM" id="MobiDB-lite"/>
    </source>
</evidence>
<evidence type="ECO:0000313" key="3">
    <source>
        <dbReference type="Proteomes" id="UP000009168"/>
    </source>
</evidence>